<keyword evidence="2" id="KW-1185">Reference proteome</keyword>
<evidence type="ECO:0000313" key="2">
    <source>
        <dbReference type="Proteomes" id="UP000717328"/>
    </source>
</evidence>
<reference evidence="1" key="1">
    <citation type="submission" date="2021-02" db="EMBL/GenBank/DDBJ databases">
        <authorList>
            <person name="Nieuwenhuis M."/>
            <person name="Van De Peppel L.J.J."/>
        </authorList>
    </citation>
    <scope>NUCLEOTIDE SEQUENCE</scope>
    <source>
        <strain evidence="1">D49</strain>
    </source>
</reference>
<organism evidence="1 2">
    <name type="scientific">Sphagnurus paluster</name>
    <dbReference type="NCBI Taxonomy" id="117069"/>
    <lineage>
        <taxon>Eukaryota</taxon>
        <taxon>Fungi</taxon>
        <taxon>Dikarya</taxon>
        <taxon>Basidiomycota</taxon>
        <taxon>Agaricomycotina</taxon>
        <taxon>Agaricomycetes</taxon>
        <taxon>Agaricomycetidae</taxon>
        <taxon>Agaricales</taxon>
        <taxon>Tricholomatineae</taxon>
        <taxon>Lyophyllaceae</taxon>
        <taxon>Sphagnurus</taxon>
    </lineage>
</organism>
<comment type="caution">
    <text evidence="1">The sequence shown here is derived from an EMBL/GenBank/DDBJ whole genome shotgun (WGS) entry which is preliminary data.</text>
</comment>
<accession>A0A9P7FYG0</accession>
<reference evidence="1" key="2">
    <citation type="submission" date="2021-10" db="EMBL/GenBank/DDBJ databases">
        <title>Phylogenomics reveals ancestral predisposition of the termite-cultivated fungus Termitomyces towards a domesticated lifestyle.</title>
        <authorList>
            <person name="Auxier B."/>
            <person name="Grum-Grzhimaylo A."/>
            <person name="Cardenas M.E."/>
            <person name="Lodge J.D."/>
            <person name="Laessoe T."/>
            <person name="Pedersen O."/>
            <person name="Smith M.E."/>
            <person name="Kuyper T.W."/>
            <person name="Franco-Molano E.A."/>
            <person name="Baroni T.J."/>
            <person name="Aanen D.K."/>
        </authorList>
    </citation>
    <scope>NUCLEOTIDE SEQUENCE</scope>
    <source>
        <strain evidence="1">D49</strain>
    </source>
</reference>
<dbReference type="AlphaFoldDB" id="A0A9P7FYG0"/>
<gene>
    <name evidence="1" type="ORF">H0H81_004221</name>
</gene>
<protein>
    <submittedName>
        <fullName evidence="1">Uncharacterized protein</fullName>
    </submittedName>
</protein>
<dbReference type="OrthoDB" id="3184970at2759"/>
<dbReference type="EMBL" id="JABCKI010005822">
    <property type="protein sequence ID" value="KAG5637525.1"/>
    <property type="molecule type" value="Genomic_DNA"/>
</dbReference>
<name>A0A9P7FYG0_9AGAR</name>
<proteinExistence type="predicted"/>
<dbReference type="Proteomes" id="UP000717328">
    <property type="component" value="Unassembled WGS sequence"/>
</dbReference>
<sequence>MAQIVANTVSKFNDISALKNLSFIFGDPGTSLFEHVGCLRCSVKFDKWRQSVESDIAESTTGSFPPSDIQSNGDIVLLQETADTLEILFQFTYPQRQPLLNENMNSFAAVAEAAEKYEVFSAISVCGTCDQGSLLSSHHIETRKNVNKNPSTVLSYAARHGYKDLADRAGATHPRWQTTARCGSVHPTEPCGTMGN</sequence>
<evidence type="ECO:0000313" key="1">
    <source>
        <dbReference type="EMBL" id="KAG5637525.1"/>
    </source>
</evidence>